<accession>A0A834GA84</accession>
<evidence type="ECO:0000256" key="3">
    <source>
        <dbReference type="ARBA" id="ARBA00022679"/>
    </source>
</evidence>
<dbReference type="InterPro" id="IPR029063">
    <property type="entry name" value="SAM-dependent_MTases_sf"/>
</dbReference>
<keyword evidence="4 6" id="KW-0949">S-adenosyl-L-methionine</keyword>
<comment type="caution">
    <text evidence="7">The sequence shown here is derived from an EMBL/GenBank/DDBJ whole genome shotgun (WGS) entry which is preliminary data.</text>
</comment>
<evidence type="ECO:0000256" key="4">
    <source>
        <dbReference type="ARBA" id="ARBA00022691"/>
    </source>
</evidence>
<reference evidence="7" key="1">
    <citation type="submission" date="2019-11" db="EMBL/GenBank/DDBJ databases">
        <authorList>
            <person name="Liu Y."/>
            <person name="Hou J."/>
            <person name="Li T.-Q."/>
            <person name="Guan C.-H."/>
            <person name="Wu X."/>
            <person name="Wu H.-Z."/>
            <person name="Ling F."/>
            <person name="Zhang R."/>
            <person name="Shi X.-G."/>
            <person name="Ren J.-P."/>
            <person name="Chen E.-F."/>
            <person name="Sun J.-M."/>
        </authorList>
    </citation>
    <scope>NUCLEOTIDE SEQUENCE</scope>
    <source>
        <strain evidence="7">Adult_tree_wgs_1</strain>
        <tissue evidence="7">Leaves</tissue>
    </source>
</reference>
<proteinExistence type="inferred from homology"/>
<dbReference type="InterPro" id="IPR004298">
    <property type="entry name" value="Nicotian_synth"/>
</dbReference>
<dbReference type="EMBL" id="WJXA01000011">
    <property type="protein sequence ID" value="KAF7127551.1"/>
    <property type="molecule type" value="Genomic_DNA"/>
</dbReference>
<comment type="function">
    <text evidence="6">Synthesizes nicotianamine, a polyamine which serves as a sensor for the physiological iron status within the plant, and/or might be involved in the transport of iron.</text>
</comment>
<evidence type="ECO:0000313" key="8">
    <source>
        <dbReference type="Proteomes" id="UP000626092"/>
    </source>
</evidence>
<dbReference type="Proteomes" id="UP000626092">
    <property type="component" value="Unassembled WGS sequence"/>
</dbReference>
<evidence type="ECO:0000256" key="6">
    <source>
        <dbReference type="RuleBase" id="RU368095"/>
    </source>
</evidence>
<name>A0A834GA84_RHOSS</name>
<comment type="catalytic activity">
    <reaction evidence="5 6">
        <text>3 S-adenosyl-L-methionine = nicotianamine + 3 S-methyl-5'-thioadenosine + 3 H(+)</text>
        <dbReference type="Rhea" id="RHEA:16481"/>
        <dbReference type="ChEBI" id="CHEBI:15378"/>
        <dbReference type="ChEBI" id="CHEBI:17509"/>
        <dbReference type="ChEBI" id="CHEBI:58249"/>
        <dbReference type="ChEBI" id="CHEBI:59789"/>
        <dbReference type="EC" id="2.5.1.43"/>
    </reaction>
</comment>
<keyword evidence="3 6" id="KW-0808">Transferase</keyword>
<comment type="similarity">
    <text evidence="1 6">Belongs to the nicotianamine synthase (NAS)-like family.</text>
</comment>
<sequence length="336" mass="36857">MGIQEEAALIDKVCEIYHKISGLETLKPCRDVDTLFTQLVLTCIPPSPIDVTKLPKRVQEIRSKLIRLCGQAEGLLESHFSTLLGSSFDNPLDHLDVFPYFSNYLKLGHLEFSILAQHTAQVPPSRVAFVGSGPLPLTSIVLATNHLTATAFHNYDIDPSANSMASRLVSTDPDLSKRLFFHTTDIKDVTGELKKYEVVFLAALVGMDKEEKVEVIAHLAKHMAPGAILMLRSAHGARAFLYPVVEPCDLMGFEVLSVFHPSDEVINSVVVARKFSAMAPVQSFDHHHQGQGVISNGSAHAAAGPLLLPCKCCEQKIQAFSSPLNKIDELAIEKHF</sequence>
<dbReference type="PROSITE" id="PS51142">
    <property type="entry name" value="NAS"/>
    <property type="match status" value="1"/>
</dbReference>
<protein>
    <recommendedName>
        <fullName evidence="2 6">Nicotianamine synthase</fullName>
        <ecNumber evidence="2 6">2.5.1.43</ecNumber>
    </recommendedName>
</protein>
<dbReference type="GO" id="GO:0030410">
    <property type="term" value="F:nicotianamine synthase activity"/>
    <property type="evidence" value="ECO:0007669"/>
    <property type="project" value="UniProtKB-UniRule"/>
</dbReference>
<evidence type="ECO:0000256" key="1">
    <source>
        <dbReference type="ARBA" id="ARBA00007009"/>
    </source>
</evidence>
<evidence type="ECO:0000256" key="5">
    <source>
        <dbReference type="ARBA" id="ARBA00049391"/>
    </source>
</evidence>
<dbReference type="OrthoDB" id="1858069at2759"/>
<evidence type="ECO:0000313" key="7">
    <source>
        <dbReference type="EMBL" id="KAF7127551.1"/>
    </source>
</evidence>
<dbReference type="SUPFAM" id="SSF53335">
    <property type="entry name" value="S-adenosyl-L-methionine-dependent methyltransferases"/>
    <property type="match status" value="1"/>
</dbReference>
<dbReference type="Pfam" id="PF03059">
    <property type="entry name" value="NAS"/>
    <property type="match status" value="1"/>
</dbReference>
<gene>
    <name evidence="7" type="ORF">RHSIM_Rhsim11G0095200</name>
</gene>
<dbReference type="Gene3D" id="3.40.50.150">
    <property type="entry name" value="Vaccinia Virus protein VP39"/>
    <property type="match status" value="1"/>
</dbReference>
<dbReference type="PANTHER" id="PTHR32266:SF12">
    <property type="entry name" value="NICOTIANAMINE SYNTHASE 3"/>
    <property type="match status" value="1"/>
</dbReference>
<dbReference type="AlphaFoldDB" id="A0A834GA84"/>
<dbReference type="GO" id="GO:0030418">
    <property type="term" value="P:nicotianamine biosynthetic process"/>
    <property type="evidence" value="ECO:0007669"/>
    <property type="project" value="UniProtKB-UniRule"/>
</dbReference>
<organism evidence="7 8">
    <name type="scientific">Rhododendron simsii</name>
    <name type="common">Sims's rhododendron</name>
    <dbReference type="NCBI Taxonomy" id="118357"/>
    <lineage>
        <taxon>Eukaryota</taxon>
        <taxon>Viridiplantae</taxon>
        <taxon>Streptophyta</taxon>
        <taxon>Embryophyta</taxon>
        <taxon>Tracheophyta</taxon>
        <taxon>Spermatophyta</taxon>
        <taxon>Magnoliopsida</taxon>
        <taxon>eudicotyledons</taxon>
        <taxon>Gunneridae</taxon>
        <taxon>Pentapetalae</taxon>
        <taxon>asterids</taxon>
        <taxon>Ericales</taxon>
        <taxon>Ericaceae</taxon>
        <taxon>Ericoideae</taxon>
        <taxon>Rhodoreae</taxon>
        <taxon>Rhododendron</taxon>
    </lineage>
</organism>
<dbReference type="EC" id="2.5.1.43" evidence="2 6"/>
<keyword evidence="8" id="KW-1185">Reference proteome</keyword>
<evidence type="ECO:0000256" key="2">
    <source>
        <dbReference type="ARBA" id="ARBA00012675"/>
    </source>
</evidence>
<dbReference type="PANTHER" id="PTHR32266">
    <property type="entry name" value="NICOTIANAMINE SYNTHASE 3"/>
    <property type="match status" value="1"/>
</dbReference>